<dbReference type="InterPro" id="IPR020904">
    <property type="entry name" value="Sc_DH/Rdtase_CS"/>
</dbReference>
<proteinExistence type="inferred from homology"/>
<protein>
    <submittedName>
        <fullName evidence="4">NAD(P)-dependent dehydrogenase (Short-subunit alcohol dehydrogenase family)</fullName>
    </submittedName>
</protein>
<dbReference type="Pfam" id="PF00106">
    <property type="entry name" value="adh_short"/>
    <property type="match status" value="1"/>
</dbReference>
<dbReference type="PANTHER" id="PTHR43313:SF1">
    <property type="entry name" value="3BETA-HYDROXYSTEROID DEHYDROGENASE DHS-16"/>
    <property type="match status" value="1"/>
</dbReference>
<organism evidence="4 5">
    <name type="scientific">Amycolatopsis jiangsuensis</name>
    <dbReference type="NCBI Taxonomy" id="1181879"/>
    <lineage>
        <taxon>Bacteria</taxon>
        <taxon>Bacillati</taxon>
        <taxon>Actinomycetota</taxon>
        <taxon>Actinomycetes</taxon>
        <taxon>Pseudonocardiales</taxon>
        <taxon>Pseudonocardiaceae</taxon>
        <taxon>Amycolatopsis</taxon>
    </lineage>
</organism>
<dbReference type="InterPro" id="IPR036291">
    <property type="entry name" value="NAD(P)-bd_dom_sf"/>
</dbReference>
<evidence type="ECO:0000256" key="1">
    <source>
        <dbReference type="ARBA" id="ARBA00006484"/>
    </source>
</evidence>
<accession>A0A840IV07</accession>
<dbReference type="PANTHER" id="PTHR43313">
    <property type="entry name" value="SHORT-CHAIN DEHYDROGENASE/REDUCTASE FAMILY 9C"/>
    <property type="match status" value="1"/>
</dbReference>
<dbReference type="EMBL" id="JACHMG010000001">
    <property type="protein sequence ID" value="MBB4684804.1"/>
    <property type="molecule type" value="Genomic_DNA"/>
</dbReference>
<dbReference type="CDD" id="cd05374">
    <property type="entry name" value="17beta-HSD-like_SDR_c"/>
    <property type="match status" value="1"/>
</dbReference>
<gene>
    <name evidence="4" type="ORF">BJY18_002289</name>
</gene>
<keyword evidence="5" id="KW-1185">Reference proteome</keyword>
<feature type="domain" description="Ketoreductase" evidence="3">
    <location>
        <begin position="10"/>
        <end position="185"/>
    </location>
</feature>
<dbReference type="AlphaFoldDB" id="A0A840IV07"/>
<sequence length="296" mass="31049">MTASHEMSPDQVVVTGASTGIGAATARELACRGFHVLAGVRRAQDADALRGPGVEPVILDITEPAHVAELADRAGSRPGALRAVVNNAGISINAPVEALALDEWRRLYEVNLFGHVAVTQALLPELLRHSGRVVNVSSVGGKVAMATYGPYAGTKFALEAVSDALRRELAPLGVRVVVVEPGGVRTEMGERGMATTRELAAAMSPEHRERYGRLVQAIVSQTAAGTSGGVPAAEAARVIAKAVTAEKPRTRYPIGRDAALITRLARILPDRALDRLIAAALRPHYRKSTTEAGASG</sequence>
<dbReference type="PRINTS" id="PR00080">
    <property type="entry name" value="SDRFAMILY"/>
</dbReference>
<dbReference type="Gene3D" id="3.40.50.720">
    <property type="entry name" value="NAD(P)-binding Rossmann-like Domain"/>
    <property type="match status" value="1"/>
</dbReference>
<evidence type="ECO:0000313" key="4">
    <source>
        <dbReference type="EMBL" id="MBB4684804.1"/>
    </source>
</evidence>
<comment type="caution">
    <text evidence="4">The sequence shown here is derived from an EMBL/GenBank/DDBJ whole genome shotgun (WGS) entry which is preliminary data.</text>
</comment>
<dbReference type="RefSeq" id="WP_246458833.1">
    <property type="nucleotide sequence ID" value="NZ_JACHMG010000001.1"/>
</dbReference>
<dbReference type="PROSITE" id="PS00061">
    <property type="entry name" value="ADH_SHORT"/>
    <property type="match status" value="1"/>
</dbReference>
<dbReference type="GO" id="GO:0016491">
    <property type="term" value="F:oxidoreductase activity"/>
    <property type="evidence" value="ECO:0007669"/>
    <property type="project" value="TreeGrafter"/>
</dbReference>
<comment type="similarity">
    <text evidence="1 2">Belongs to the short-chain dehydrogenases/reductases (SDR) family.</text>
</comment>
<name>A0A840IV07_9PSEU</name>
<dbReference type="InterPro" id="IPR057326">
    <property type="entry name" value="KR_dom"/>
</dbReference>
<dbReference type="InterPro" id="IPR002347">
    <property type="entry name" value="SDR_fam"/>
</dbReference>
<evidence type="ECO:0000313" key="5">
    <source>
        <dbReference type="Proteomes" id="UP000581769"/>
    </source>
</evidence>
<evidence type="ECO:0000259" key="3">
    <source>
        <dbReference type="SMART" id="SM00822"/>
    </source>
</evidence>
<dbReference type="PRINTS" id="PR00081">
    <property type="entry name" value="GDHRDH"/>
</dbReference>
<dbReference type="SMART" id="SM00822">
    <property type="entry name" value="PKS_KR"/>
    <property type="match status" value="1"/>
</dbReference>
<dbReference type="SUPFAM" id="SSF51735">
    <property type="entry name" value="NAD(P)-binding Rossmann-fold domains"/>
    <property type="match status" value="1"/>
</dbReference>
<dbReference type="Proteomes" id="UP000581769">
    <property type="component" value="Unassembled WGS sequence"/>
</dbReference>
<evidence type="ECO:0000256" key="2">
    <source>
        <dbReference type="RuleBase" id="RU000363"/>
    </source>
</evidence>
<dbReference type="GO" id="GO:0008202">
    <property type="term" value="P:steroid metabolic process"/>
    <property type="evidence" value="ECO:0007669"/>
    <property type="project" value="TreeGrafter"/>
</dbReference>
<reference evidence="4 5" key="1">
    <citation type="submission" date="2020-08" db="EMBL/GenBank/DDBJ databases">
        <title>Sequencing the genomes of 1000 actinobacteria strains.</title>
        <authorList>
            <person name="Klenk H.-P."/>
        </authorList>
    </citation>
    <scope>NUCLEOTIDE SEQUENCE [LARGE SCALE GENOMIC DNA]</scope>
    <source>
        <strain evidence="4 5">DSM 45859</strain>
    </source>
</reference>